<accession>A0ACB0DXZ0</accession>
<evidence type="ECO:0000313" key="2">
    <source>
        <dbReference type="Proteomes" id="UP001162501"/>
    </source>
</evidence>
<sequence length="116" mass="12757">MLRSAWELGPGHPPRAAGGRAPCLLRRLLNLPQLPQASLFGPFLCNQSWPSPWVWSLSFSNQPQPDAHRVSQRGDHRAAGLTFCADPRLFGRPQTGCWALLLAFEAPPPSSLIAHQ</sequence>
<protein>
    <submittedName>
        <fullName evidence="1">Uncharacterized protein</fullName>
    </submittedName>
</protein>
<organism evidence="1 2">
    <name type="scientific">Rangifer tarandus platyrhynchus</name>
    <name type="common">Svalbard reindeer</name>
    <dbReference type="NCBI Taxonomy" id="3082113"/>
    <lineage>
        <taxon>Eukaryota</taxon>
        <taxon>Metazoa</taxon>
        <taxon>Chordata</taxon>
        <taxon>Craniata</taxon>
        <taxon>Vertebrata</taxon>
        <taxon>Euteleostomi</taxon>
        <taxon>Mammalia</taxon>
        <taxon>Eutheria</taxon>
        <taxon>Laurasiatheria</taxon>
        <taxon>Artiodactyla</taxon>
        <taxon>Ruminantia</taxon>
        <taxon>Pecora</taxon>
        <taxon>Cervidae</taxon>
        <taxon>Odocoileinae</taxon>
        <taxon>Rangifer</taxon>
    </lineage>
</organism>
<dbReference type="EMBL" id="OX596095">
    <property type="protein sequence ID" value="CAI9693127.1"/>
    <property type="molecule type" value="Genomic_DNA"/>
</dbReference>
<proteinExistence type="predicted"/>
<reference evidence="1" key="1">
    <citation type="submission" date="2023-05" db="EMBL/GenBank/DDBJ databases">
        <authorList>
            <consortium name="ELIXIR-Norway"/>
        </authorList>
    </citation>
    <scope>NUCLEOTIDE SEQUENCE</scope>
</reference>
<name>A0ACB0DXZ0_RANTA</name>
<gene>
    <name evidence="1" type="ORF">MRATA1EN3_LOCUS4340</name>
</gene>
<evidence type="ECO:0000313" key="1">
    <source>
        <dbReference type="EMBL" id="CAI9693127.1"/>
    </source>
</evidence>
<dbReference type="Proteomes" id="UP001162501">
    <property type="component" value="Chromosome 11"/>
</dbReference>